<sequence>MDVILVLLGIWLVYCGLKAAKPKRKIVATPSKGKIETELVPIAMHGINVRSRIDFKTWMKIAHKSHHLNMVKFKLPQHACEVCHGNGYKQGFDHPLEAHEEWRFDHGTRTQKLTRIRSLCPLCHKAVHIGLADKQGYGQRVRNHIARVNGWTADQVEAHIEQAKHTVRAMNQMGQYKLDLTLLNSPNYAGTHRIKFTANETANCQADIYE</sequence>
<name>A0ABT7G695_9GAMM</name>
<evidence type="ECO:0000313" key="2">
    <source>
        <dbReference type="Proteomes" id="UP001174748"/>
    </source>
</evidence>
<evidence type="ECO:0008006" key="3">
    <source>
        <dbReference type="Google" id="ProtNLM"/>
    </source>
</evidence>
<proteinExistence type="predicted"/>
<dbReference type="Proteomes" id="UP001174748">
    <property type="component" value="Unassembled WGS sequence"/>
</dbReference>
<dbReference type="RefSeq" id="WP_285097941.1">
    <property type="nucleotide sequence ID" value="NZ_JARTOI010000001.1"/>
</dbReference>
<organism evidence="1 2">
    <name type="scientific">Serratia nevei</name>
    <dbReference type="NCBI Taxonomy" id="2703794"/>
    <lineage>
        <taxon>Bacteria</taxon>
        <taxon>Pseudomonadati</taxon>
        <taxon>Pseudomonadota</taxon>
        <taxon>Gammaproteobacteria</taxon>
        <taxon>Enterobacterales</taxon>
        <taxon>Yersiniaceae</taxon>
        <taxon>Serratia</taxon>
    </lineage>
</organism>
<dbReference type="EMBL" id="JARTOI010000001">
    <property type="protein sequence ID" value="MDK5169033.1"/>
    <property type="molecule type" value="Genomic_DNA"/>
</dbReference>
<reference evidence="1" key="1">
    <citation type="submission" date="2023-01" db="EMBL/GenBank/DDBJ databases">
        <title>Genomic dissection of endemic carbapenem resistance: metallo-beta-lactamase gene dissemination through clonal, plasmid and integron transfer pathways.</title>
        <authorList>
            <person name="Macesic N."/>
        </authorList>
    </citation>
    <scope>NUCLEOTIDE SEQUENCE</scope>
    <source>
        <strain evidence="1">CPO382</strain>
    </source>
</reference>
<protein>
    <recommendedName>
        <fullName evidence="3">HNH endonuclease</fullName>
    </recommendedName>
</protein>
<keyword evidence="2" id="KW-1185">Reference proteome</keyword>
<comment type="caution">
    <text evidence="1">The sequence shown here is derived from an EMBL/GenBank/DDBJ whole genome shotgun (WGS) entry which is preliminary data.</text>
</comment>
<evidence type="ECO:0000313" key="1">
    <source>
        <dbReference type="EMBL" id="MDK5169033.1"/>
    </source>
</evidence>
<accession>A0ABT7G695</accession>
<gene>
    <name evidence="1" type="ORF">P9921_00820</name>
</gene>